<feature type="domain" description="SWIM-type" evidence="2">
    <location>
        <begin position="351"/>
        <end position="383"/>
    </location>
</feature>
<organism evidence="3 4">
    <name type="scientific">Paractinoplanes aksuensis</name>
    <dbReference type="NCBI Taxonomy" id="2939490"/>
    <lineage>
        <taxon>Bacteria</taxon>
        <taxon>Bacillati</taxon>
        <taxon>Actinomycetota</taxon>
        <taxon>Actinomycetes</taxon>
        <taxon>Micromonosporales</taxon>
        <taxon>Micromonosporaceae</taxon>
        <taxon>Paractinoplanes</taxon>
    </lineage>
</organism>
<dbReference type="EMBL" id="JAMYJR010000001">
    <property type="protein sequence ID" value="MCO8269035.1"/>
    <property type="molecule type" value="Genomic_DNA"/>
</dbReference>
<comment type="caution">
    <text evidence="3">The sequence shown here is derived from an EMBL/GenBank/DDBJ whole genome shotgun (WGS) entry which is preliminary data.</text>
</comment>
<keyword evidence="4" id="KW-1185">Reference proteome</keyword>
<sequence length="387" mass="41110">MTVEQLYRYRHASAVDGAGVRLATSGGPAEHPYFFDGLIERPPIVAAGLLTVARIARTRFYTPPGMAAAILRAADPLVTSDGTHLRFESLSADCGVYARLDVLPDGLDRAPRARGTTNVDFNDPMRSALAGLAGPDPMHLAVGDDEVRVRTLDAEAVERRVPLPERWVRSLAELNPIARAMQPGAVYPAAHLRRLLQTRSRSTAVLHVTPAPGGPRLATRPAAGSVAVAGLDRLRVFEPLLRHATAVHTYGLNTSSAWLLQMPTARLTVLLSPAVSRGFSGEGGLLDGADGDTSGYDLADGTSFGRVLPLAAALIYADQPRRRDARALVEAGAVEPGPDDTATVRSGGTAYVVRRTPDGDRCTCTWFATHGLGRGPCKHILAARSSL</sequence>
<keyword evidence="1" id="KW-0863">Zinc-finger</keyword>
<protein>
    <submittedName>
        <fullName evidence="3">SWIM zinc finger domain-containing protein</fullName>
    </submittedName>
</protein>
<name>A0ABT1DG58_9ACTN</name>
<dbReference type="PROSITE" id="PS50966">
    <property type="entry name" value="ZF_SWIM"/>
    <property type="match status" value="1"/>
</dbReference>
<gene>
    <name evidence="3" type="ORF">M1L60_00360</name>
</gene>
<dbReference type="Proteomes" id="UP001523369">
    <property type="component" value="Unassembled WGS sequence"/>
</dbReference>
<dbReference type="InterPro" id="IPR007527">
    <property type="entry name" value="Znf_SWIM"/>
</dbReference>
<evidence type="ECO:0000259" key="2">
    <source>
        <dbReference type="PROSITE" id="PS50966"/>
    </source>
</evidence>
<evidence type="ECO:0000256" key="1">
    <source>
        <dbReference type="PROSITE-ProRule" id="PRU00325"/>
    </source>
</evidence>
<reference evidence="3 4" key="1">
    <citation type="submission" date="2022-06" db="EMBL/GenBank/DDBJ databases">
        <title>New Species of the Genus Actinoplanes, ActinopZanes ferrugineus.</title>
        <authorList>
            <person name="Ding P."/>
        </authorList>
    </citation>
    <scope>NUCLEOTIDE SEQUENCE [LARGE SCALE GENOMIC DNA]</scope>
    <source>
        <strain evidence="3 4">TRM88003</strain>
    </source>
</reference>
<accession>A0ABT1DG58</accession>
<dbReference type="RefSeq" id="WP_253235179.1">
    <property type="nucleotide sequence ID" value="NZ_JAMYJR010000001.1"/>
</dbReference>
<proteinExistence type="predicted"/>
<keyword evidence="1" id="KW-0479">Metal-binding</keyword>
<keyword evidence="1" id="KW-0862">Zinc</keyword>
<evidence type="ECO:0000313" key="4">
    <source>
        <dbReference type="Proteomes" id="UP001523369"/>
    </source>
</evidence>
<evidence type="ECO:0000313" key="3">
    <source>
        <dbReference type="EMBL" id="MCO8269035.1"/>
    </source>
</evidence>